<sequence length="519" mass="56539">MHSAWAVDDGLAQVAARARVGNQTAPYFQALWGWRRLVGSGEWGLRFSSVLASSCAAALLVVGVAKQTGRLAGGVIAGGLFAMNSNAVFFGCELRPYAAVMLCSVLATCAAMTGLENVPSDPATESGHLGPQAARPRWRMGLTLAICASALLHPTSLGVLGWWIPVCLIIDWKRHGRRLNLWDGVAIVALLVTAALLWNSSLRDSWSHRDQWRAFGHVTDSRAFLNAWRWGALVGVPAVCGVSVWLATARKSNATAWRAFWLGALPAIIATLGTATFFWLSYSGWVPLWHRRYYVAALPMLAWSAGAIAAPSWSTGAFAAPSWRAGAFAAPSWSEALTDAGAKWRFWTGIIAVVVVLGFQGHIQGTWAMLGTGRLPRQLRGEDWRQAAAFVNRHRTAGQPVWLDSGLIETGFFAEPYDSELEERAPWNYLAFPLRGPYAVEDVAVLSVFADESWIRRRLEALPAGRADVWLISRSGPRSVQAFVRRVGSQRQVTHTESLAGRISVHRLQFAADSSARGI</sequence>
<feature type="transmembrane region" description="Helical" evidence="1">
    <location>
        <begin position="259"/>
        <end position="281"/>
    </location>
</feature>
<protein>
    <recommendedName>
        <fullName evidence="4">Glycosyltransferase RgtA/B/C/D-like domain-containing protein</fullName>
    </recommendedName>
</protein>
<reference evidence="2 3" key="1">
    <citation type="submission" date="2019-08" db="EMBL/GenBank/DDBJ databases">
        <authorList>
            <person name="Dhanesh K."/>
            <person name="Kumar G."/>
            <person name="Sasikala C."/>
            <person name="Venkata Ramana C."/>
        </authorList>
    </citation>
    <scope>NUCLEOTIDE SEQUENCE [LARGE SCALE GENOMIC DNA]</scope>
    <source>
        <strain evidence="2 3">JC645</strain>
    </source>
</reference>
<dbReference type="EMBL" id="VWOX01000004">
    <property type="protein sequence ID" value="KAA5544477.1"/>
    <property type="molecule type" value="Genomic_DNA"/>
</dbReference>
<feature type="transmembrane region" description="Helical" evidence="1">
    <location>
        <begin position="43"/>
        <end position="64"/>
    </location>
</feature>
<keyword evidence="1" id="KW-1133">Transmembrane helix</keyword>
<organism evidence="2 3">
    <name type="scientific">Roseiconus nitratireducens</name>
    <dbReference type="NCBI Taxonomy" id="2605748"/>
    <lineage>
        <taxon>Bacteria</taxon>
        <taxon>Pseudomonadati</taxon>
        <taxon>Planctomycetota</taxon>
        <taxon>Planctomycetia</taxon>
        <taxon>Pirellulales</taxon>
        <taxon>Pirellulaceae</taxon>
        <taxon>Roseiconus</taxon>
    </lineage>
</organism>
<gene>
    <name evidence="2" type="ORF">FYK55_09100</name>
</gene>
<feature type="transmembrane region" description="Helical" evidence="1">
    <location>
        <begin position="184"/>
        <end position="202"/>
    </location>
</feature>
<feature type="transmembrane region" description="Helical" evidence="1">
    <location>
        <begin position="346"/>
        <end position="370"/>
    </location>
</feature>
<evidence type="ECO:0000313" key="2">
    <source>
        <dbReference type="EMBL" id="KAA5544477.1"/>
    </source>
</evidence>
<dbReference type="RefSeq" id="WP_161604387.1">
    <property type="nucleotide sequence ID" value="NZ_VWOX01000004.1"/>
</dbReference>
<proteinExistence type="predicted"/>
<evidence type="ECO:0000313" key="3">
    <source>
        <dbReference type="Proteomes" id="UP000324479"/>
    </source>
</evidence>
<feature type="transmembrane region" description="Helical" evidence="1">
    <location>
        <begin position="71"/>
        <end position="91"/>
    </location>
</feature>
<feature type="transmembrane region" description="Helical" evidence="1">
    <location>
        <begin position="223"/>
        <end position="247"/>
    </location>
</feature>
<keyword evidence="3" id="KW-1185">Reference proteome</keyword>
<feature type="transmembrane region" description="Helical" evidence="1">
    <location>
        <begin position="142"/>
        <end position="164"/>
    </location>
</feature>
<evidence type="ECO:0008006" key="4">
    <source>
        <dbReference type="Google" id="ProtNLM"/>
    </source>
</evidence>
<keyword evidence="1" id="KW-0472">Membrane</keyword>
<comment type="caution">
    <text evidence="2">The sequence shown here is derived from an EMBL/GenBank/DDBJ whole genome shotgun (WGS) entry which is preliminary data.</text>
</comment>
<name>A0A5M6DA85_9BACT</name>
<dbReference type="Proteomes" id="UP000324479">
    <property type="component" value="Unassembled WGS sequence"/>
</dbReference>
<dbReference type="AlphaFoldDB" id="A0A5M6DA85"/>
<feature type="transmembrane region" description="Helical" evidence="1">
    <location>
        <begin position="293"/>
        <end position="313"/>
    </location>
</feature>
<evidence type="ECO:0000256" key="1">
    <source>
        <dbReference type="SAM" id="Phobius"/>
    </source>
</evidence>
<keyword evidence="1" id="KW-0812">Transmembrane</keyword>
<accession>A0A5M6DA85</accession>